<proteinExistence type="inferred from homology"/>
<dbReference type="EMBL" id="JARJCW010000012">
    <property type="protein sequence ID" value="KAJ7218447.1"/>
    <property type="molecule type" value="Genomic_DNA"/>
</dbReference>
<dbReference type="AlphaFoldDB" id="A0AAD6YHY0"/>
<comment type="caution">
    <text evidence="5">The sequence shown here is derived from an EMBL/GenBank/DDBJ whole genome shotgun (WGS) entry which is preliminary data.</text>
</comment>
<reference evidence="5" key="1">
    <citation type="submission" date="2023-03" db="EMBL/GenBank/DDBJ databases">
        <title>Massive genome expansion in bonnet fungi (Mycena s.s.) driven by repeated elements and novel gene families across ecological guilds.</title>
        <authorList>
            <consortium name="Lawrence Berkeley National Laboratory"/>
            <person name="Harder C.B."/>
            <person name="Miyauchi S."/>
            <person name="Viragh M."/>
            <person name="Kuo A."/>
            <person name="Thoen E."/>
            <person name="Andreopoulos B."/>
            <person name="Lu D."/>
            <person name="Skrede I."/>
            <person name="Drula E."/>
            <person name="Henrissat B."/>
            <person name="Morin E."/>
            <person name="Kohler A."/>
            <person name="Barry K."/>
            <person name="LaButti K."/>
            <person name="Morin E."/>
            <person name="Salamov A."/>
            <person name="Lipzen A."/>
            <person name="Mereny Z."/>
            <person name="Hegedus B."/>
            <person name="Baldrian P."/>
            <person name="Stursova M."/>
            <person name="Weitz H."/>
            <person name="Taylor A."/>
            <person name="Grigoriev I.V."/>
            <person name="Nagy L.G."/>
            <person name="Martin F."/>
            <person name="Kauserud H."/>
        </authorList>
    </citation>
    <scope>NUCLEOTIDE SEQUENCE</scope>
    <source>
        <strain evidence="5">9144</strain>
    </source>
</reference>
<dbReference type="PANTHER" id="PTHR42877">
    <property type="entry name" value="L-ORNITHINE N(5)-MONOOXYGENASE-RELATED"/>
    <property type="match status" value="1"/>
</dbReference>
<evidence type="ECO:0000313" key="6">
    <source>
        <dbReference type="Proteomes" id="UP001219525"/>
    </source>
</evidence>
<keyword evidence="4" id="KW-0560">Oxidoreductase</keyword>
<dbReference type="GO" id="GO:0050660">
    <property type="term" value="F:flavin adenine dinucleotide binding"/>
    <property type="evidence" value="ECO:0007669"/>
    <property type="project" value="InterPro"/>
</dbReference>
<dbReference type="GO" id="GO:0050661">
    <property type="term" value="F:NADP binding"/>
    <property type="evidence" value="ECO:0007669"/>
    <property type="project" value="InterPro"/>
</dbReference>
<keyword evidence="2" id="KW-0285">Flavoprotein</keyword>
<keyword evidence="5" id="KW-0503">Monooxygenase</keyword>
<dbReference type="InterPro" id="IPR020946">
    <property type="entry name" value="Flavin_mOase-like"/>
</dbReference>
<accession>A0AAD6YHY0</accession>
<dbReference type="InterPro" id="IPR036188">
    <property type="entry name" value="FAD/NAD-bd_sf"/>
</dbReference>
<dbReference type="Pfam" id="PF00743">
    <property type="entry name" value="FMO-like"/>
    <property type="match status" value="1"/>
</dbReference>
<evidence type="ECO:0000256" key="4">
    <source>
        <dbReference type="ARBA" id="ARBA00023002"/>
    </source>
</evidence>
<protein>
    <submittedName>
        <fullName evidence="5">Cyclohexanone monooxygenase</fullName>
    </submittedName>
</protein>
<dbReference type="Gene3D" id="3.50.50.60">
    <property type="entry name" value="FAD/NAD(P)-binding domain"/>
    <property type="match status" value="2"/>
</dbReference>
<dbReference type="SUPFAM" id="SSF51905">
    <property type="entry name" value="FAD/NAD(P)-binding domain"/>
    <property type="match status" value="1"/>
</dbReference>
<evidence type="ECO:0000313" key="5">
    <source>
        <dbReference type="EMBL" id="KAJ7218447.1"/>
    </source>
</evidence>
<keyword evidence="6" id="KW-1185">Reference proteome</keyword>
<comment type="similarity">
    <text evidence="1">Belongs to the FAD-binding monooxygenase family.</text>
</comment>
<evidence type="ECO:0000256" key="2">
    <source>
        <dbReference type="ARBA" id="ARBA00022630"/>
    </source>
</evidence>
<organism evidence="5 6">
    <name type="scientific">Mycena pura</name>
    <dbReference type="NCBI Taxonomy" id="153505"/>
    <lineage>
        <taxon>Eukaryota</taxon>
        <taxon>Fungi</taxon>
        <taxon>Dikarya</taxon>
        <taxon>Basidiomycota</taxon>
        <taxon>Agaricomycotina</taxon>
        <taxon>Agaricomycetes</taxon>
        <taxon>Agaricomycetidae</taxon>
        <taxon>Agaricales</taxon>
        <taxon>Marasmiineae</taxon>
        <taxon>Mycenaceae</taxon>
        <taxon>Mycena</taxon>
    </lineage>
</organism>
<sequence length="571" mass="64422">MAAHWQGRGATDVPYKLLDQPMGTLRACRIIIVGCGSSGICMMHRLKTFMKNLEWACYEKNEDISGTWFENRYPGARCDVPSVVYQFTWAPSSEWTEYYSCSKEIHDYMKSTAEKFGLMEQVKLQHEVTSARWNAQTNKWHVMIRPPCGPSISDTADFLVNATGILNAWKWPKINGLDSYRGKLVHTARYPQDLKLDGLNVAILGTGSTGVQVIPTISPTVKSLTAFIRSSIWVTPGFAAKYAGPDGANFAYAEEQRKEVLEDEEKSLAYRKAVETEINVRFKFAIKTSQAQKDAVAVAKEGMIRMLQGDPKLCEKLIPNFAVGCRRPTPGNGFLEALIEPHVHACLDPIQHFSAKGIVTKNGYGAETEHEFDVIICATGFDTSFRPRFPVVGRDGINLQDMWAEHEQAKSYMSVSVAGMPNYLMYGGPSYPAAHGSLLPVNELIANYICTMVYKWQLEPNLKWFEPDLQAQTEFNDHRDVQLATTVWSDPCSSWFKAGKPDGKIIALHPGSRTHFMTLLKNPRIQDYHFEYEGNRFAFCGNGFTTRETEGQDLAWYLDPKDEHHRPRLQV</sequence>
<evidence type="ECO:0000256" key="3">
    <source>
        <dbReference type="ARBA" id="ARBA00022827"/>
    </source>
</evidence>
<keyword evidence="3" id="KW-0274">FAD</keyword>
<dbReference type="GO" id="GO:0004499">
    <property type="term" value="F:N,N-dimethylaniline monooxygenase activity"/>
    <property type="evidence" value="ECO:0007669"/>
    <property type="project" value="InterPro"/>
</dbReference>
<dbReference type="PANTHER" id="PTHR42877:SF7">
    <property type="entry name" value="FLAVIN-BINDING MONOOXYGENASE-RELATED"/>
    <property type="match status" value="1"/>
</dbReference>
<dbReference type="Proteomes" id="UP001219525">
    <property type="component" value="Unassembled WGS sequence"/>
</dbReference>
<dbReference type="InterPro" id="IPR051209">
    <property type="entry name" value="FAD-bind_Monooxygenase_sf"/>
</dbReference>
<gene>
    <name evidence="5" type="ORF">GGX14DRAFT_27619</name>
</gene>
<name>A0AAD6YHY0_9AGAR</name>
<evidence type="ECO:0000256" key="1">
    <source>
        <dbReference type="ARBA" id="ARBA00010139"/>
    </source>
</evidence>